<keyword evidence="2" id="KW-1185">Reference proteome</keyword>
<proteinExistence type="predicted"/>
<sequence>MSEDGGGQGPTPTNKKKAACTSVSELDEKASQQEPAAIKDTTQAGAEPESQLQSKSELALTHTKSSDAAPVFIEGVKLQLVFLGLSLVAFLMLLDISIVATVSFLVKIKTPRRNEGCYEKSSSSSQQKKKKKKAAIPRITTDFHSLQDVGWYGSAYLLACCSMQPLAGKIYSYFDSKTTFLGFFAIFELGSLLCGVATNSKFLIVSRAVAGLGGAGLMNGALTILAVSVPLPKRPMYMGAMMGSMSTKQDTLL</sequence>
<evidence type="ECO:0000313" key="2">
    <source>
        <dbReference type="Proteomes" id="UP001143910"/>
    </source>
</evidence>
<reference evidence="1" key="1">
    <citation type="submission" date="2022-08" db="EMBL/GenBank/DDBJ databases">
        <title>Genome Sequence of Lecanicillium fungicola.</title>
        <authorList>
            <person name="Buettner E."/>
        </authorList>
    </citation>
    <scope>NUCLEOTIDE SEQUENCE</scope>
    <source>
        <strain evidence="1">Babe33</strain>
    </source>
</reference>
<dbReference type="EMBL" id="JANJQO010001899">
    <property type="protein sequence ID" value="KAJ2968790.1"/>
    <property type="molecule type" value="Genomic_DNA"/>
</dbReference>
<gene>
    <name evidence="1" type="ORF">NQ176_g9009</name>
</gene>
<protein>
    <submittedName>
        <fullName evidence="1">Uncharacterized protein</fullName>
    </submittedName>
</protein>
<comment type="caution">
    <text evidence="1">The sequence shown here is derived from an EMBL/GenBank/DDBJ whole genome shotgun (WGS) entry which is preliminary data.</text>
</comment>
<dbReference type="Proteomes" id="UP001143910">
    <property type="component" value="Unassembled WGS sequence"/>
</dbReference>
<organism evidence="1 2">
    <name type="scientific">Zarea fungicola</name>
    <dbReference type="NCBI Taxonomy" id="93591"/>
    <lineage>
        <taxon>Eukaryota</taxon>
        <taxon>Fungi</taxon>
        <taxon>Dikarya</taxon>
        <taxon>Ascomycota</taxon>
        <taxon>Pezizomycotina</taxon>
        <taxon>Sordariomycetes</taxon>
        <taxon>Hypocreomycetidae</taxon>
        <taxon>Hypocreales</taxon>
        <taxon>Cordycipitaceae</taxon>
        <taxon>Zarea</taxon>
    </lineage>
</organism>
<accession>A0ACC1MPA3</accession>
<name>A0ACC1MPA3_9HYPO</name>
<evidence type="ECO:0000313" key="1">
    <source>
        <dbReference type="EMBL" id="KAJ2968790.1"/>
    </source>
</evidence>